<dbReference type="Proteomes" id="UP000494245">
    <property type="component" value="Unassembled WGS sequence"/>
</dbReference>
<evidence type="ECO:0000313" key="2">
    <source>
        <dbReference type="Proteomes" id="UP000494245"/>
    </source>
</evidence>
<comment type="caution">
    <text evidence="1">The sequence shown here is derived from an EMBL/GenBank/DDBJ whole genome shotgun (WGS) entry which is preliminary data.</text>
</comment>
<dbReference type="RefSeq" id="WP_173086285.1">
    <property type="nucleotide sequence ID" value="NZ_BLTE01000016.1"/>
</dbReference>
<accession>A0A6V8LSA5</accession>
<protein>
    <submittedName>
        <fullName evidence="1">Uncharacterized protein</fullName>
    </submittedName>
</protein>
<gene>
    <name evidence="1" type="ORF">NNJEOMEG_03215</name>
</gene>
<sequence>MSDGKQTGPACVCESHCERFDYVRRGPDGEYIIPRDKIDHFVHTYLELLDSAEHMERLKLYRGSAARDAGSD</sequence>
<dbReference type="AlphaFoldDB" id="A0A6V8LSA5"/>
<evidence type="ECO:0000313" key="1">
    <source>
        <dbReference type="EMBL" id="GFK95353.1"/>
    </source>
</evidence>
<name>A0A6V8LSA5_9BACT</name>
<organism evidence="1 2">
    <name type="scientific">Fundidesulfovibrio magnetotacticus</name>
    <dbReference type="NCBI Taxonomy" id="2730080"/>
    <lineage>
        <taxon>Bacteria</taxon>
        <taxon>Pseudomonadati</taxon>
        <taxon>Thermodesulfobacteriota</taxon>
        <taxon>Desulfovibrionia</taxon>
        <taxon>Desulfovibrionales</taxon>
        <taxon>Desulfovibrionaceae</taxon>
        <taxon>Fundidesulfovibrio</taxon>
    </lineage>
</organism>
<dbReference type="EMBL" id="BLTE01000016">
    <property type="protein sequence ID" value="GFK95353.1"/>
    <property type="molecule type" value="Genomic_DNA"/>
</dbReference>
<proteinExistence type="predicted"/>
<reference evidence="1 2" key="2">
    <citation type="submission" date="2020-05" db="EMBL/GenBank/DDBJ databases">
        <title>Draft genome sequence of Desulfovibrio sp. strainFSS-1.</title>
        <authorList>
            <person name="Shimoshige H."/>
            <person name="Kobayashi H."/>
            <person name="Maekawa T."/>
        </authorList>
    </citation>
    <scope>NUCLEOTIDE SEQUENCE [LARGE SCALE GENOMIC DNA]</scope>
    <source>
        <strain evidence="1 2">SIID29052-01</strain>
    </source>
</reference>
<reference evidence="1 2" key="1">
    <citation type="submission" date="2020-04" db="EMBL/GenBank/DDBJ databases">
        <authorList>
            <consortium name="Desulfovibrio sp. FSS-1 genome sequencing consortium"/>
            <person name="Shimoshige H."/>
            <person name="Kobayashi H."/>
            <person name="Maekawa T."/>
        </authorList>
    </citation>
    <scope>NUCLEOTIDE SEQUENCE [LARGE SCALE GENOMIC DNA]</scope>
    <source>
        <strain evidence="1 2">SIID29052-01</strain>
    </source>
</reference>
<keyword evidence="2" id="KW-1185">Reference proteome</keyword>